<reference evidence="1" key="2">
    <citation type="submission" date="2020-09" db="EMBL/GenBank/DDBJ databases">
        <authorList>
            <person name="Sun Q."/>
            <person name="Kim S."/>
        </authorList>
    </citation>
    <scope>NUCLEOTIDE SEQUENCE</scope>
    <source>
        <strain evidence="1">KCTC 12368</strain>
    </source>
</reference>
<gene>
    <name evidence="1" type="ORF">GCM10007049_27510</name>
</gene>
<dbReference type="Pfam" id="PF00756">
    <property type="entry name" value="Esterase"/>
    <property type="match status" value="1"/>
</dbReference>
<dbReference type="EMBL" id="BMWX01000004">
    <property type="protein sequence ID" value="GGZ32511.1"/>
    <property type="molecule type" value="Genomic_DNA"/>
</dbReference>
<dbReference type="AlphaFoldDB" id="A0A918UTR8"/>
<reference evidence="1" key="1">
    <citation type="journal article" date="2014" name="Int. J. Syst. Evol. Microbiol.">
        <title>Complete genome sequence of Corynebacterium casei LMG S-19264T (=DSM 44701T), isolated from a smear-ripened cheese.</title>
        <authorList>
            <consortium name="US DOE Joint Genome Institute (JGI-PGF)"/>
            <person name="Walter F."/>
            <person name="Albersmeier A."/>
            <person name="Kalinowski J."/>
            <person name="Ruckert C."/>
        </authorList>
    </citation>
    <scope>NUCLEOTIDE SEQUENCE</scope>
    <source>
        <strain evidence="1">KCTC 12368</strain>
    </source>
</reference>
<evidence type="ECO:0000313" key="2">
    <source>
        <dbReference type="Proteomes" id="UP000619457"/>
    </source>
</evidence>
<organism evidence="1 2">
    <name type="scientific">Echinicola pacifica</name>
    <dbReference type="NCBI Taxonomy" id="346377"/>
    <lineage>
        <taxon>Bacteria</taxon>
        <taxon>Pseudomonadati</taxon>
        <taxon>Bacteroidota</taxon>
        <taxon>Cytophagia</taxon>
        <taxon>Cytophagales</taxon>
        <taxon>Cyclobacteriaceae</taxon>
        <taxon>Echinicola</taxon>
    </lineage>
</organism>
<dbReference type="PANTHER" id="PTHR48098">
    <property type="entry name" value="ENTEROCHELIN ESTERASE-RELATED"/>
    <property type="match status" value="1"/>
</dbReference>
<dbReference type="InterPro" id="IPR029058">
    <property type="entry name" value="AB_hydrolase_fold"/>
</dbReference>
<keyword evidence="2" id="KW-1185">Reference proteome</keyword>
<dbReference type="RefSeq" id="WP_018475967.1">
    <property type="nucleotide sequence ID" value="NZ_BMWX01000004.1"/>
</dbReference>
<dbReference type="Gene3D" id="3.40.50.1820">
    <property type="entry name" value="alpha/beta hydrolase"/>
    <property type="match status" value="1"/>
</dbReference>
<dbReference type="SUPFAM" id="SSF53474">
    <property type="entry name" value="alpha/beta-Hydrolases"/>
    <property type="match status" value="1"/>
</dbReference>
<dbReference type="PROSITE" id="PS51257">
    <property type="entry name" value="PROKAR_LIPOPROTEIN"/>
    <property type="match status" value="1"/>
</dbReference>
<dbReference type="InterPro" id="IPR050583">
    <property type="entry name" value="Mycobacterial_A85_antigen"/>
</dbReference>
<evidence type="ECO:0000313" key="1">
    <source>
        <dbReference type="EMBL" id="GGZ32511.1"/>
    </source>
</evidence>
<comment type="caution">
    <text evidence="1">The sequence shown here is derived from an EMBL/GenBank/DDBJ whole genome shotgun (WGS) entry which is preliminary data.</text>
</comment>
<dbReference type="InterPro" id="IPR000801">
    <property type="entry name" value="Esterase-like"/>
</dbReference>
<sequence>MRVFYLIIIYSFLLFSCEKEELDISGKTEEFTMKSLIINDDYPIFVFLPSNYDPYKPNELIIGLDGEFRFDDIANIISEKSQNGSIPPCIFVAVGNSEERNRDYTPTKYEHGEGGAENFYDFLKDELIPELESRYSIETLNTKTLIGNSFGGLFTNYVMFQNRIDNPFNKFISVGCSFWFDSGVIFEYEENYSLNHSDLDVKYYSGMGTLEGGINLGSFDELKDRLKNRSYSHLLMDMEFIEKHGHSGTATIGFKNGLNYVFTN</sequence>
<proteinExistence type="predicted"/>
<accession>A0A918UTR8</accession>
<dbReference type="PANTHER" id="PTHR48098:SF6">
    <property type="entry name" value="FERRI-BACILLIBACTIN ESTERASE BESA"/>
    <property type="match status" value="1"/>
</dbReference>
<protein>
    <submittedName>
        <fullName evidence="1">Periplasmic siderophore cleavage esterase IroE family protein</fullName>
    </submittedName>
</protein>
<name>A0A918UTR8_9BACT</name>
<dbReference type="Proteomes" id="UP000619457">
    <property type="component" value="Unassembled WGS sequence"/>
</dbReference>